<gene>
    <name evidence="1" type="ORF">FVEG_15292</name>
</gene>
<accession>W7LSC6</accession>
<dbReference type="AlphaFoldDB" id="W7LSC6"/>
<dbReference type="EMBL" id="CM000579">
    <property type="protein sequence ID" value="EWG41451.1"/>
    <property type="molecule type" value="Genomic_DNA"/>
</dbReference>
<dbReference type="KEGG" id="fvr:FVEG_15292"/>
<organism evidence="1 2">
    <name type="scientific">Gibberella moniliformis (strain M3125 / FGSC 7600)</name>
    <name type="common">Maize ear and stalk rot fungus</name>
    <name type="synonym">Fusarium verticillioides</name>
    <dbReference type="NCBI Taxonomy" id="334819"/>
    <lineage>
        <taxon>Eukaryota</taxon>
        <taxon>Fungi</taxon>
        <taxon>Dikarya</taxon>
        <taxon>Ascomycota</taxon>
        <taxon>Pezizomycotina</taxon>
        <taxon>Sordariomycetes</taxon>
        <taxon>Hypocreomycetidae</taxon>
        <taxon>Hypocreales</taxon>
        <taxon>Nectriaceae</taxon>
        <taxon>Fusarium</taxon>
        <taxon>Fusarium fujikuroi species complex</taxon>
    </lineage>
</organism>
<evidence type="ECO:0000313" key="1">
    <source>
        <dbReference type="EMBL" id="EWG41451.1"/>
    </source>
</evidence>
<dbReference type="VEuPathDB" id="FungiDB:FVEG_15292"/>
<name>W7LSC6_GIBM7</name>
<dbReference type="RefSeq" id="XP_018747642.1">
    <property type="nucleotide sequence ID" value="XM_018904416.1"/>
</dbReference>
<dbReference type="GeneID" id="30072168"/>
<dbReference type="EMBL" id="DS022245">
    <property type="protein sequence ID" value="EWG41451.1"/>
    <property type="molecule type" value="Genomic_DNA"/>
</dbReference>
<evidence type="ECO:0000313" key="2">
    <source>
        <dbReference type="Proteomes" id="UP000009096"/>
    </source>
</evidence>
<sequence>MMTSDHRIIDRMEGTCRLATRASINAHYDKKAKNDRTSSVAHHALLESMTIAGGENAQAAKIKTIRPQTRDQRFEYFRVNPCSTKCQRAGFHVQPDRQPPSRVNSPMARYRIKRTRPYSEKRNISWMHEGEIKRPSPA</sequence>
<proteinExistence type="predicted"/>
<protein>
    <submittedName>
        <fullName evidence="1">Uncharacterized protein</fullName>
    </submittedName>
</protein>
<dbReference type="Proteomes" id="UP000009096">
    <property type="component" value="Chromosome 2"/>
</dbReference>
<reference evidence="1 2" key="1">
    <citation type="journal article" date="2010" name="Nature">
        <title>Comparative genomics reveals mobile pathogenicity chromosomes in Fusarium.</title>
        <authorList>
            <person name="Ma L.J."/>
            <person name="van der Does H.C."/>
            <person name="Borkovich K.A."/>
            <person name="Coleman J.J."/>
            <person name="Daboussi M.J."/>
            <person name="Di Pietro A."/>
            <person name="Dufresne M."/>
            <person name="Freitag M."/>
            <person name="Grabherr M."/>
            <person name="Henrissat B."/>
            <person name="Houterman P.M."/>
            <person name="Kang S."/>
            <person name="Shim W.B."/>
            <person name="Woloshuk C."/>
            <person name="Xie X."/>
            <person name="Xu J.R."/>
            <person name="Antoniw J."/>
            <person name="Baker S.E."/>
            <person name="Bluhm B.H."/>
            <person name="Breakspear A."/>
            <person name="Brown D.W."/>
            <person name="Butchko R.A."/>
            <person name="Chapman S."/>
            <person name="Coulson R."/>
            <person name="Coutinho P.M."/>
            <person name="Danchin E.G."/>
            <person name="Diener A."/>
            <person name="Gale L.R."/>
            <person name="Gardiner D.M."/>
            <person name="Goff S."/>
            <person name="Hammond-Kosack K.E."/>
            <person name="Hilburn K."/>
            <person name="Hua-Van A."/>
            <person name="Jonkers W."/>
            <person name="Kazan K."/>
            <person name="Kodira C.D."/>
            <person name="Koehrsen M."/>
            <person name="Kumar L."/>
            <person name="Lee Y.H."/>
            <person name="Li L."/>
            <person name="Manners J.M."/>
            <person name="Miranda-Saavedra D."/>
            <person name="Mukherjee M."/>
            <person name="Park G."/>
            <person name="Park J."/>
            <person name="Park S.Y."/>
            <person name="Proctor R.H."/>
            <person name="Regev A."/>
            <person name="Ruiz-Roldan M.C."/>
            <person name="Sain D."/>
            <person name="Sakthikumar S."/>
            <person name="Sykes S."/>
            <person name="Schwartz D.C."/>
            <person name="Turgeon B.G."/>
            <person name="Wapinski I."/>
            <person name="Yoder O."/>
            <person name="Young S."/>
            <person name="Zeng Q."/>
            <person name="Zhou S."/>
            <person name="Galagan J."/>
            <person name="Cuomo C.A."/>
            <person name="Kistler H.C."/>
            <person name="Rep M."/>
        </authorList>
    </citation>
    <scope>NUCLEOTIDE SEQUENCE [LARGE SCALE GENOMIC DNA]</scope>
    <source>
        <strain evidence="2">M3125 / FGSC 7600</strain>
    </source>
</reference>
<keyword evidence="2" id="KW-1185">Reference proteome</keyword>